<dbReference type="Gene3D" id="2.60.120.10">
    <property type="entry name" value="Jelly Rolls"/>
    <property type="match status" value="1"/>
</dbReference>
<evidence type="ECO:0000259" key="3">
    <source>
        <dbReference type="Pfam" id="PF07883"/>
    </source>
</evidence>
<dbReference type="CDD" id="cd02224">
    <property type="entry name" value="cupin_SPO2919-like"/>
    <property type="match status" value="1"/>
</dbReference>
<dbReference type="Proteomes" id="UP000030302">
    <property type="component" value="Chromosome"/>
</dbReference>
<dbReference type="InterPro" id="IPR051610">
    <property type="entry name" value="GPI/OXD"/>
</dbReference>
<evidence type="ECO:0000256" key="2">
    <source>
        <dbReference type="SAM" id="MobiDB-lite"/>
    </source>
</evidence>
<dbReference type="SUPFAM" id="SSF51182">
    <property type="entry name" value="RmlC-like cupins"/>
    <property type="match status" value="1"/>
</dbReference>
<dbReference type="STRING" id="279058.LT85_3441"/>
<feature type="region of interest" description="Disordered" evidence="2">
    <location>
        <begin position="147"/>
        <end position="170"/>
    </location>
</feature>
<dbReference type="Pfam" id="PF07883">
    <property type="entry name" value="Cupin_2"/>
    <property type="match status" value="1"/>
</dbReference>
<organism evidence="4 5">
    <name type="scientific">Collimonas arenae</name>
    <dbReference type="NCBI Taxonomy" id="279058"/>
    <lineage>
        <taxon>Bacteria</taxon>
        <taxon>Pseudomonadati</taxon>
        <taxon>Pseudomonadota</taxon>
        <taxon>Betaproteobacteria</taxon>
        <taxon>Burkholderiales</taxon>
        <taxon>Oxalobacteraceae</taxon>
        <taxon>Collimonas</taxon>
    </lineage>
</organism>
<dbReference type="HOGENOM" id="CLU_135607_0_0_4"/>
<sequence>MTRPECIKNWQEIRGADDSHYPDSAELMSIGSPFGKTFGLRRLGIHHELLQPGRRTSWPHAEKTEEEFVYVIEGTPDVWLDGHLHRLAPGDGVGFATGTGLAHTFINNTESDVRLLVVGECFRADNQVIYPLHPERNASIGAQYWSDAPQESLGPHDGLPDKLRQSNGPF</sequence>
<protein>
    <submittedName>
        <fullName evidence="4">Hemolysin</fullName>
    </submittedName>
</protein>
<dbReference type="InterPro" id="IPR014710">
    <property type="entry name" value="RmlC-like_jellyroll"/>
</dbReference>
<dbReference type="InterPro" id="IPR011051">
    <property type="entry name" value="RmlC_Cupin_sf"/>
</dbReference>
<evidence type="ECO:0000256" key="1">
    <source>
        <dbReference type="ARBA" id="ARBA00022723"/>
    </source>
</evidence>
<keyword evidence="5" id="KW-1185">Reference proteome</keyword>
<dbReference type="PANTHER" id="PTHR35848:SF9">
    <property type="entry name" value="SLL1358 PROTEIN"/>
    <property type="match status" value="1"/>
</dbReference>
<dbReference type="KEGG" id="care:LT85_3441"/>
<proteinExistence type="predicted"/>
<evidence type="ECO:0000313" key="5">
    <source>
        <dbReference type="Proteomes" id="UP000030302"/>
    </source>
</evidence>
<dbReference type="InterPro" id="IPR013096">
    <property type="entry name" value="Cupin_2"/>
</dbReference>
<evidence type="ECO:0000313" key="4">
    <source>
        <dbReference type="EMBL" id="AIY42599.1"/>
    </source>
</evidence>
<reference evidence="5" key="1">
    <citation type="journal article" date="2014" name="Soil Biol. Biochem.">
        <title>Structure and function of bacterial communities in ageing soils: Insights from the Mendocino ecological staircase.</title>
        <authorList>
            <person name="Uroz S."/>
            <person name="Tech J.J."/>
            <person name="Sawaya N.A."/>
            <person name="Frey-Klett P."/>
            <person name="Leveau J.H.J."/>
        </authorList>
    </citation>
    <scope>NUCLEOTIDE SEQUENCE [LARGE SCALE GENOMIC DNA]</scope>
    <source>
        <strain evidence="5">Cal35</strain>
    </source>
</reference>
<accession>A0A0A1FFZ1</accession>
<gene>
    <name evidence="4" type="ORF">LT85_3441</name>
</gene>
<name>A0A0A1FFZ1_9BURK</name>
<dbReference type="AlphaFoldDB" id="A0A0A1FFZ1"/>
<dbReference type="EMBL" id="CP009962">
    <property type="protein sequence ID" value="AIY42599.1"/>
    <property type="molecule type" value="Genomic_DNA"/>
</dbReference>
<keyword evidence="1" id="KW-0479">Metal-binding</keyword>
<dbReference type="PANTHER" id="PTHR35848">
    <property type="entry name" value="OXALATE-BINDING PROTEIN"/>
    <property type="match status" value="1"/>
</dbReference>
<dbReference type="GO" id="GO:0046872">
    <property type="term" value="F:metal ion binding"/>
    <property type="evidence" value="ECO:0007669"/>
    <property type="project" value="UniProtKB-KW"/>
</dbReference>
<dbReference type="RefSeq" id="WP_038491092.1">
    <property type="nucleotide sequence ID" value="NZ_CP009962.1"/>
</dbReference>
<dbReference type="OrthoDB" id="116921at2"/>
<feature type="domain" description="Cupin type-2" evidence="3">
    <location>
        <begin position="48"/>
        <end position="118"/>
    </location>
</feature>